<dbReference type="InterPro" id="IPR020094">
    <property type="entry name" value="TruA/RsuA/RluB/E/F_N"/>
</dbReference>
<dbReference type="InterPro" id="IPR001406">
    <property type="entry name" value="PsdUridine_synth_TruA"/>
</dbReference>
<reference evidence="9 10" key="1">
    <citation type="journal article" date="2019" name="Int. J. Syst. Evol. Microbiol.">
        <title>The Global Catalogue of Microorganisms (GCM) 10K type strain sequencing project: providing services to taxonomists for standard genome sequencing and annotation.</title>
        <authorList>
            <consortium name="The Broad Institute Genomics Platform"/>
            <consortium name="The Broad Institute Genome Sequencing Center for Infectious Disease"/>
            <person name="Wu L."/>
            <person name="Ma J."/>
        </authorList>
    </citation>
    <scope>NUCLEOTIDE SEQUENCE [LARGE SCALE GENOMIC DNA]</scope>
    <source>
        <strain evidence="9 10">CGMCC 1.12237</strain>
    </source>
</reference>
<comment type="catalytic activity">
    <reaction evidence="6">
        <text>uridine(38/39/40) in tRNA = pseudouridine(38/39/40) in tRNA</text>
        <dbReference type="Rhea" id="RHEA:22376"/>
        <dbReference type="Rhea" id="RHEA-COMP:10085"/>
        <dbReference type="Rhea" id="RHEA-COMP:10087"/>
        <dbReference type="ChEBI" id="CHEBI:65314"/>
        <dbReference type="ChEBI" id="CHEBI:65315"/>
        <dbReference type="EC" id="5.4.99.12"/>
    </reaction>
</comment>
<comment type="similarity">
    <text evidence="1 6">Belongs to the tRNA pseudouridine synthase TruA family.</text>
</comment>
<evidence type="ECO:0000256" key="6">
    <source>
        <dbReference type="RuleBase" id="RU003792"/>
    </source>
</evidence>
<dbReference type="InterPro" id="IPR020097">
    <property type="entry name" value="PsdUridine_synth_TruA_a/b_dom"/>
</dbReference>
<evidence type="ECO:0000256" key="1">
    <source>
        <dbReference type="ARBA" id="ARBA00009375"/>
    </source>
</evidence>
<dbReference type="EC" id="5.4.99.12" evidence="6"/>
<dbReference type="EMBL" id="JBHSKX010000002">
    <property type="protein sequence ID" value="MFC5367567.1"/>
    <property type="molecule type" value="Genomic_DNA"/>
</dbReference>
<dbReference type="PANTHER" id="PTHR11142">
    <property type="entry name" value="PSEUDOURIDYLATE SYNTHASE"/>
    <property type="match status" value="1"/>
</dbReference>
<dbReference type="Pfam" id="PF01416">
    <property type="entry name" value="PseudoU_synth_1"/>
    <property type="match status" value="1"/>
</dbReference>
<dbReference type="RefSeq" id="WP_227229816.1">
    <property type="nucleotide sequence ID" value="NZ_JAJCVJ010000002.1"/>
</dbReference>
<evidence type="ECO:0000256" key="2">
    <source>
        <dbReference type="ARBA" id="ARBA00022694"/>
    </source>
</evidence>
<dbReference type="Gene3D" id="3.30.70.580">
    <property type="entry name" value="Pseudouridine synthase I, catalytic domain, N-terminal subdomain"/>
    <property type="match status" value="1"/>
</dbReference>
<feature type="domain" description="Pseudouridine synthase I TruA alpha/beta" evidence="8">
    <location>
        <begin position="151"/>
        <end position="231"/>
    </location>
</feature>
<protein>
    <recommendedName>
        <fullName evidence="6">tRNA pseudouridine synthase</fullName>
        <ecNumber evidence="6">5.4.99.12</ecNumber>
    </recommendedName>
</protein>
<dbReference type="NCBIfam" id="NF000622">
    <property type="entry name" value="PRK00021.3-3"/>
    <property type="match status" value="1"/>
</dbReference>
<accession>A0ABD5RC96</accession>
<gene>
    <name evidence="9" type="primary">truA</name>
    <name evidence="9" type="ORF">ACFPJ5_11530</name>
</gene>
<dbReference type="PANTHER" id="PTHR11142:SF0">
    <property type="entry name" value="TRNA PSEUDOURIDINE SYNTHASE-LIKE 1"/>
    <property type="match status" value="1"/>
</dbReference>
<evidence type="ECO:0000256" key="5">
    <source>
        <dbReference type="PIRSR" id="PIRSR001430-2"/>
    </source>
</evidence>
<organism evidence="9 10">
    <name type="scientific">Salinirubrum litoreum</name>
    <dbReference type="NCBI Taxonomy" id="1126234"/>
    <lineage>
        <taxon>Archaea</taxon>
        <taxon>Methanobacteriati</taxon>
        <taxon>Methanobacteriota</taxon>
        <taxon>Stenosarchaea group</taxon>
        <taxon>Halobacteria</taxon>
        <taxon>Halobacteriales</taxon>
        <taxon>Haloferacaceae</taxon>
        <taxon>Salinirubrum</taxon>
    </lineage>
</organism>
<keyword evidence="2 6" id="KW-0819">tRNA processing</keyword>
<keyword evidence="10" id="KW-1185">Reference proteome</keyword>
<evidence type="ECO:0000256" key="7">
    <source>
        <dbReference type="SAM" id="MobiDB-lite"/>
    </source>
</evidence>
<evidence type="ECO:0000313" key="10">
    <source>
        <dbReference type="Proteomes" id="UP001596201"/>
    </source>
</evidence>
<feature type="region of interest" description="Disordered" evidence="7">
    <location>
        <begin position="137"/>
        <end position="156"/>
    </location>
</feature>
<proteinExistence type="inferred from homology"/>
<evidence type="ECO:0000256" key="4">
    <source>
        <dbReference type="PIRSR" id="PIRSR001430-1"/>
    </source>
</evidence>
<comment type="caution">
    <text evidence="9">The sequence shown here is derived from an EMBL/GenBank/DDBJ whole genome shotgun (WGS) entry which is preliminary data.</text>
</comment>
<feature type="active site" description="Nucleophile" evidence="4">
    <location>
        <position position="60"/>
    </location>
</feature>
<dbReference type="InterPro" id="IPR020103">
    <property type="entry name" value="PsdUridine_synth_cat_dom_sf"/>
</dbReference>
<dbReference type="PIRSF" id="PIRSF001430">
    <property type="entry name" value="tRNA_psdUrid_synth"/>
    <property type="match status" value="1"/>
</dbReference>
<dbReference type="GO" id="GO:0008033">
    <property type="term" value="P:tRNA processing"/>
    <property type="evidence" value="ECO:0007669"/>
    <property type="project" value="UniProtKB-KW"/>
</dbReference>
<sequence length="276" mass="29600">MRAFRIAYDGRPFHGFQRQPDVPTVEDAVLDALVDLGVTDADAAAEARTPPGYAAAGRTDAGVSAVAQTVAFSCPEWCSPRALNSELPASVRAWASVPVPDDFHATHDPTARTYRYHLYAPDLSLSRTRAVLDRVTGPRDYHNLTPDETGTERDVEGSVARDGDFLVFRLSAGGFARELVRRVIGLVRDVASGASEESRIDRVFAPEPLDGPAGVAPAPATPLVLTDVTYPGVSFERDPDAVRSLREVFADRRVSGLTSARVAGDVLDGVGAEETR</sequence>
<dbReference type="SUPFAM" id="SSF55120">
    <property type="entry name" value="Pseudouridine synthase"/>
    <property type="match status" value="1"/>
</dbReference>
<dbReference type="AlphaFoldDB" id="A0ABD5RC96"/>
<keyword evidence="3 6" id="KW-0413">Isomerase</keyword>
<feature type="binding site" evidence="5">
    <location>
        <position position="114"/>
    </location>
    <ligand>
        <name>substrate</name>
    </ligand>
</feature>
<dbReference type="InterPro" id="IPR020095">
    <property type="entry name" value="PsdUridine_synth_TruA_C"/>
</dbReference>
<evidence type="ECO:0000313" key="9">
    <source>
        <dbReference type="EMBL" id="MFC5367567.1"/>
    </source>
</evidence>
<dbReference type="GO" id="GO:0160147">
    <property type="term" value="F:tRNA pseudouridine(38-40) synthase activity"/>
    <property type="evidence" value="ECO:0007669"/>
    <property type="project" value="UniProtKB-EC"/>
</dbReference>
<dbReference type="Proteomes" id="UP001596201">
    <property type="component" value="Unassembled WGS sequence"/>
</dbReference>
<dbReference type="Gene3D" id="3.30.70.660">
    <property type="entry name" value="Pseudouridine synthase I, catalytic domain, C-terminal subdomain"/>
    <property type="match status" value="1"/>
</dbReference>
<name>A0ABD5RC96_9EURY</name>
<evidence type="ECO:0000256" key="3">
    <source>
        <dbReference type="ARBA" id="ARBA00023235"/>
    </source>
</evidence>
<evidence type="ECO:0000259" key="8">
    <source>
        <dbReference type="Pfam" id="PF01416"/>
    </source>
</evidence>